<comment type="caution">
    <text evidence="1">The sequence shown here is derived from an EMBL/GenBank/DDBJ whole genome shotgun (WGS) entry which is preliminary data.</text>
</comment>
<gene>
    <name evidence="1" type="ORF">BDZ94DRAFT_651454</name>
</gene>
<reference evidence="1" key="1">
    <citation type="submission" date="2020-11" db="EMBL/GenBank/DDBJ databases">
        <authorList>
            <consortium name="DOE Joint Genome Institute"/>
            <person name="Ahrendt S."/>
            <person name="Riley R."/>
            <person name="Andreopoulos W."/>
            <person name="Labutti K."/>
            <person name="Pangilinan J."/>
            <person name="Ruiz-Duenas F.J."/>
            <person name="Barrasa J.M."/>
            <person name="Sanchez-Garcia M."/>
            <person name="Camarero S."/>
            <person name="Miyauchi S."/>
            <person name="Serrano A."/>
            <person name="Linde D."/>
            <person name="Babiker R."/>
            <person name="Drula E."/>
            <person name="Ayuso-Fernandez I."/>
            <person name="Pacheco R."/>
            <person name="Padilla G."/>
            <person name="Ferreira P."/>
            <person name="Barriuso J."/>
            <person name="Kellner H."/>
            <person name="Castanera R."/>
            <person name="Alfaro M."/>
            <person name="Ramirez L."/>
            <person name="Pisabarro A.G."/>
            <person name="Kuo A."/>
            <person name="Tritt A."/>
            <person name="Lipzen A."/>
            <person name="He G."/>
            <person name="Yan M."/>
            <person name="Ng V."/>
            <person name="Cullen D."/>
            <person name="Martin F."/>
            <person name="Rosso M.-N."/>
            <person name="Henrissat B."/>
            <person name="Hibbett D."/>
            <person name="Martinez A.T."/>
            <person name="Grigoriev I.V."/>
        </authorList>
    </citation>
    <scope>NUCLEOTIDE SEQUENCE</scope>
    <source>
        <strain evidence="1">CBS 247.69</strain>
    </source>
</reference>
<dbReference type="AlphaFoldDB" id="A0A9P6CI91"/>
<evidence type="ECO:0000313" key="1">
    <source>
        <dbReference type="EMBL" id="KAF9463075.1"/>
    </source>
</evidence>
<keyword evidence="2" id="KW-1185">Reference proteome</keyword>
<protein>
    <submittedName>
        <fullName evidence="1">Uncharacterized protein</fullName>
    </submittedName>
</protein>
<accession>A0A9P6CI91</accession>
<dbReference type="Proteomes" id="UP000807353">
    <property type="component" value="Unassembled WGS sequence"/>
</dbReference>
<name>A0A9P6CI91_9AGAR</name>
<sequence length="317" mass="36840">MEGSAMDFLLHLYHSDFADPLRDPKFSEDPRWSFHKLCESLLIACSRAGQGLHANHCQDRFYALWSMEQQHVPTELGNTLIERTETLKLMKPEYVISFIRLIYHTMDDWFLGESGKQLSIHDRVAFDLIELSGFPSLEPENNFLALWALQKIVSFNEIKISDVFERYVTSIYIENLSGLMTCIFERISQLVSMNVLDWKIFISRCMLEVINCFIEVARRSPKFLDTIIEANILGLLRPFLEVELRMTSFPIAKHEGDMLMTFDDSDLVVLGLINEHGLMQLFNDPLFLYTRTRTILAHEFAGILPRLKEKSPSMFEK</sequence>
<proteinExistence type="predicted"/>
<dbReference type="EMBL" id="MU150266">
    <property type="protein sequence ID" value="KAF9463075.1"/>
    <property type="molecule type" value="Genomic_DNA"/>
</dbReference>
<organism evidence="1 2">
    <name type="scientific">Collybia nuda</name>
    <dbReference type="NCBI Taxonomy" id="64659"/>
    <lineage>
        <taxon>Eukaryota</taxon>
        <taxon>Fungi</taxon>
        <taxon>Dikarya</taxon>
        <taxon>Basidiomycota</taxon>
        <taxon>Agaricomycotina</taxon>
        <taxon>Agaricomycetes</taxon>
        <taxon>Agaricomycetidae</taxon>
        <taxon>Agaricales</taxon>
        <taxon>Tricholomatineae</taxon>
        <taxon>Clitocybaceae</taxon>
        <taxon>Collybia</taxon>
    </lineage>
</organism>
<evidence type="ECO:0000313" key="2">
    <source>
        <dbReference type="Proteomes" id="UP000807353"/>
    </source>
</evidence>